<evidence type="ECO:0000256" key="5">
    <source>
        <dbReference type="SAM" id="MobiDB-lite"/>
    </source>
</evidence>
<sequence>MSSSILTSFLGALQASIAVLLTIFYGAIAGQFKLISEDTAKDISKTCVRMFLPALLIHNVGSQLDLDSAAKYIPILIFAFAYNLISMGIGYVCTRLFKFPSWVTPAIAFNNTTSLPLLLVQSLSTTGVLSSLDPSGDAVDRAKSYFLVNSIVSNTLTFALGPRLLNGQEEDAPDKDGDDESKGSDSSEDDAASANGVILIEGTEDVEGGRIRATQRTRPSSSSSDDNRNGEQVTEETSLLPDPVARKGRRAGNKAYARGARQFSKLPAWAQWSLQFAYQFANAPVIGALLGCLIGLTPALHRVFFASPDDGGYFKAWLTSSLKNIGDLFAALQVIVVGVKLCASMRKQKAGEQSGTVPWFPFAVITLVRFVLWPLISIPLVWALATKTQVLDKDPILWFAMMLMPAGPPALKLTALADVNGSDEEEKMSIAKFLTLSFPLHVAFMQDAERRGPTIFYQAMPHGIVISPNPALVE</sequence>
<reference evidence="7 8" key="1">
    <citation type="journal article" date="2012" name="BMC Genomics">
        <title>Tools to kill: Genome of one of the most destructive plant pathogenic fungi Macrophomina phaseolina.</title>
        <authorList>
            <person name="Islam M.S."/>
            <person name="Haque M.S."/>
            <person name="Islam M.M."/>
            <person name="Emdad E.M."/>
            <person name="Halim A."/>
            <person name="Hossen Q.M.M."/>
            <person name="Hossain M.Z."/>
            <person name="Ahmed B."/>
            <person name="Rahim S."/>
            <person name="Rahman M.S."/>
            <person name="Alam M.M."/>
            <person name="Hou S."/>
            <person name="Wan X."/>
            <person name="Saito J.A."/>
            <person name="Alam M."/>
        </authorList>
    </citation>
    <scope>NUCLEOTIDE SEQUENCE [LARGE SCALE GENOMIC DNA]</scope>
    <source>
        <strain evidence="7 8">MS6</strain>
    </source>
</reference>
<dbReference type="Proteomes" id="UP000007129">
    <property type="component" value="Unassembled WGS sequence"/>
</dbReference>
<evidence type="ECO:0000256" key="4">
    <source>
        <dbReference type="ARBA" id="ARBA00023136"/>
    </source>
</evidence>
<gene>
    <name evidence="7" type="ORF">MPH_03341</name>
</gene>
<organism evidence="7 8">
    <name type="scientific">Macrophomina phaseolina (strain MS6)</name>
    <name type="common">Charcoal rot fungus</name>
    <dbReference type="NCBI Taxonomy" id="1126212"/>
    <lineage>
        <taxon>Eukaryota</taxon>
        <taxon>Fungi</taxon>
        <taxon>Dikarya</taxon>
        <taxon>Ascomycota</taxon>
        <taxon>Pezizomycotina</taxon>
        <taxon>Dothideomycetes</taxon>
        <taxon>Dothideomycetes incertae sedis</taxon>
        <taxon>Botryosphaeriales</taxon>
        <taxon>Botryosphaeriaceae</taxon>
        <taxon>Macrophomina</taxon>
    </lineage>
</organism>
<evidence type="ECO:0000256" key="6">
    <source>
        <dbReference type="SAM" id="Phobius"/>
    </source>
</evidence>
<evidence type="ECO:0000256" key="2">
    <source>
        <dbReference type="ARBA" id="ARBA00022692"/>
    </source>
</evidence>
<proteinExistence type="predicted"/>
<comment type="caution">
    <text evidence="7">The sequence shown here is derived from an EMBL/GenBank/DDBJ whole genome shotgun (WGS) entry which is preliminary data.</text>
</comment>
<dbReference type="HOGENOM" id="CLU_032414_1_0_1"/>
<dbReference type="AlphaFoldDB" id="K2S392"/>
<keyword evidence="3 6" id="KW-1133">Transmembrane helix</keyword>
<dbReference type="InterPro" id="IPR004776">
    <property type="entry name" value="Mem_transp_PIN-like"/>
</dbReference>
<dbReference type="STRING" id="1126212.K2S392"/>
<feature type="compositionally biased region" description="Acidic residues" evidence="5">
    <location>
        <begin position="168"/>
        <end position="179"/>
    </location>
</feature>
<dbReference type="GO" id="GO:0005783">
    <property type="term" value="C:endoplasmic reticulum"/>
    <property type="evidence" value="ECO:0007669"/>
    <property type="project" value="TreeGrafter"/>
</dbReference>
<feature type="transmembrane region" description="Helical" evidence="6">
    <location>
        <begin position="355"/>
        <end position="376"/>
    </location>
</feature>
<evidence type="ECO:0000313" key="7">
    <source>
        <dbReference type="EMBL" id="EKG19477.1"/>
    </source>
</evidence>
<evidence type="ECO:0000313" key="8">
    <source>
        <dbReference type="Proteomes" id="UP000007129"/>
    </source>
</evidence>
<dbReference type="InParanoid" id="K2S392"/>
<evidence type="ECO:0000256" key="1">
    <source>
        <dbReference type="ARBA" id="ARBA00004141"/>
    </source>
</evidence>
<dbReference type="VEuPathDB" id="FungiDB:MPH_03341"/>
<dbReference type="Pfam" id="PF03547">
    <property type="entry name" value="Mem_trans"/>
    <property type="match status" value="1"/>
</dbReference>
<evidence type="ECO:0000256" key="3">
    <source>
        <dbReference type="ARBA" id="ARBA00022989"/>
    </source>
</evidence>
<dbReference type="PANTHER" id="PTHR31794">
    <property type="entry name" value="AUXIN EFFLUX TRANSPORTER FAMILY PROTEIN (EUROFUNG)"/>
    <property type="match status" value="1"/>
</dbReference>
<name>K2S392_MACPH</name>
<protein>
    <submittedName>
        <fullName evidence="7">Auxin efflux carrier</fullName>
    </submittedName>
</protein>
<dbReference type="eggNOG" id="KOG2722">
    <property type="taxonomic scope" value="Eukaryota"/>
</dbReference>
<dbReference type="EMBL" id="AHHD01000163">
    <property type="protein sequence ID" value="EKG19477.1"/>
    <property type="molecule type" value="Genomic_DNA"/>
</dbReference>
<comment type="subcellular location">
    <subcellularLocation>
        <location evidence="1">Membrane</location>
        <topology evidence="1">Multi-pass membrane protein</topology>
    </subcellularLocation>
</comment>
<keyword evidence="2 6" id="KW-0812">Transmembrane</keyword>
<dbReference type="PANTHER" id="PTHR31794:SF4">
    <property type="entry name" value="AUXIN EFFLUX TRANSPORTER FAMILY PROTEIN (EUROFUNG)"/>
    <property type="match status" value="1"/>
</dbReference>
<keyword evidence="4 6" id="KW-0472">Membrane</keyword>
<dbReference type="OrthoDB" id="191139at2759"/>
<dbReference type="GO" id="GO:0055085">
    <property type="term" value="P:transmembrane transport"/>
    <property type="evidence" value="ECO:0007669"/>
    <property type="project" value="InterPro"/>
</dbReference>
<feature type="region of interest" description="Disordered" evidence="5">
    <location>
        <begin position="165"/>
        <end position="251"/>
    </location>
</feature>
<feature type="transmembrane region" description="Helical" evidence="6">
    <location>
        <begin position="285"/>
        <end position="305"/>
    </location>
</feature>
<feature type="transmembrane region" description="Helical" evidence="6">
    <location>
        <begin position="72"/>
        <end position="93"/>
    </location>
</feature>
<dbReference type="GO" id="GO:0016020">
    <property type="term" value="C:membrane"/>
    <property type="evidence" value="ECO:0007669"/>
    <property type="project" value="UniProtKB-SubCell"/>
</dbReference>
<accession>K2S392</accession>